<keyword evidence="7" id="KW-0472">Membrane</keyword>
<dbReference type="GeneID" id="77175955"/>
<evidence type="ECO:0000256" key="6">
    <source>
        <dbReference type="ARBA" id="ARBA00023026"/>
    </source>
</evidence>
<dbReference type="PANTHER" id="PTHR38340">
    <property type="entry name" value="S-LAYER PROTEIN"/>
    <property type="match status" value="1"/>
</dbReference>
<organism evidence="9 10">
    <name type="scientific">Campylobacter ureolyticus</name>
    <dbReference type="NCBI Taxonomy" id="827"/>
    <lineage>
        <taxon>Bacteria</taxon>
        <taxon>Pseudomonadati</taxon>
        <taxon>Campylobacterota</taxon>
        <taxon>Epsilonproteobacteria</taxon>
        <taxon>Campylobacterales</taxon>
        <taxon>Campylobacteraceae</taxon>
        <taxon>Campylobacter</taxon>
    </lineage>
</organism>
<proteinExistence type="predicted"/>
<accession>A0AAE7JPJ7</accession>
<evidence type="ECO:0000256" key="1">
    <source>
        <dbReference type="ARBA" id="ARBA00004370"/>
    </source>
</evidence>
<dbReference type="InterPro" id="IPR001343">
    <property type="entry name" value="Hemolysn_Ca-bd"/>
</dbReference>
<dbReference type="RefSeq" id="WP_115651848.1">
    <property type="nucleotide sequence ID" value="NZ_CP053832.1"/>
</dbReference>
<gene>
    <name evidence="9" type="ORF">CURT_1053</name>
</gene>
<evidence type="ECO:0000256" key="4">
    <source>
        <dbReference type="ARBA" id="ARBA00022656"/>
    </source>
</evidence>
<dbReference type="InterPro" id="IPR003995">
    <property type="entry name" value="RTX_toxin_determinant-A"/>
</dbReference>
<evidence type="ECO:0000313" key="9">
    <source>
        <dbReference type="EMBL" id="QKF84533.1"/>
    </source>
</evidence>
<evidence type="ECO:0000256" key="2">
    <source>
        <dbReference type="ARBA" id="ARBA00004613"/>
    </source>
</evidence>
<keyword evidence="4" id="KW-0800">Toxin</keyword>
<evidence type="ECO:0000256" key="5">
    <source>
        <dbReference type="ARBA" id="ARBA00022737"/>
    </source>
</evidence>
<protein>
    <submittedName>
        <fullName evidence="9">Enterohemolysin EhxA domain-containing protein</fullName>
    </submittedName>
</protein>
<dbReference type="InterPro" id="IPR011049">
    <property type="entry name" value="Serralysin-like_metalloprot_C"/>
</dbReference>
<dbReference type="GO" id="GO:0090729">
    <property type="term" value="F:toxin activity"/>
    <property type="evidence" value="ECO:0007669"/>
    <property type="project" value="UniProtKB-KW"/>
</dbReference>
<sequence>MGKKYLHLVGDYALEVLSDYIWGEKNKPNNIINEKYSNRNLNKDIDVTLYVSVNEFMSRYFQINTTKDFKQHIANIPMFRLFFENKGKNGMELNFENYLDEKHIKNNKLILSHNEFVDIFYGKDNSNALNPKISFSMYRQDPSKVEDFAQAAFVFGSSKFTFNYEMNNNDLNDKVRYVLDINEDGSITPSHIENLKFTLDTDNFDFDSFDGLAKMVNPVLKNITDPNDIGKTIKIEFINDFYPNNNDIDLTLTAQEFKNLEKLKVEYTEFEMKKLVRDYAKKYISYFRKIINSDIINYSAEGKYLIYGNKNDNVINKTVTKSGVDLRFKLTFDDINSLTTSIVDSIFSIFTPIYNFMTKSVVRKIVTEELRDIGLSGNSNINPHSSRLDNGIIYLLGDGNDAATGTNKDDILIGGNDSDTLNGGKGNDILIAGNRTKDNKDDGSDNSSNTLYGGDGDDKIYGSSGDDFLHGDENPSWFGDIAGNITDKLVPKGDDTIHGGKGNDTIIGGLGNDNLYGEDGNDIIYATQDNLLNLSDNETNYLYGGSGSDTLVGSDGVDYLYASGDNTQDKTSDKNYMIGRGGDDYIYGSEGINYIYAGSGSDIIESNNASKNIIFTHRDYDIGTNIISLSDEDKKGDTNTVTVGDGENHIYGGKGNDIVTAGNGNNTINLGDGDNVITVGNGNNTITTGDGSDKITVTGSGKTTINSGAGNDTITSGGGNDIIYTNHGKDDDADTIKDSGGYDEYHVGNGDTIEDSDGNGNIWFKHSYPLSGGKETKPGSKIYKGYGYTYHLNGSELKVTHDESKESITINNFSQEEKYLGITLENKVGLRIKDVTKNESDKTAEITIELVGEITGDGSLDVFMRNSSDKAITFKKGDTIKTYKYDISDYDDFIVNTQKIRSATNLHPYWIIPHKSISYDPSSSKFGDLKIKDDDSPFYLVLEGSDASEKDEKIYGGVGAIGNWQDGMYIKVSAGGKTYTLNCRSTFKSNIKLSSWNDNKIKEEDGKFFAKAVVIESNVTAFDSKEVLCTIYDDDKDPNDKDPEDEVSPIIIDMNKNSITSSAIDSLTHFDHNNDSLREKTAWIDSGDSFLALDKNNNGLIDNGAELFGNHTITDTSYPYIPSGRTNGFEALKLYDDNGDGIINMQDKVFDKLLLWNDINKDGLSQSDELSYLKNSNIAAISLDYKNTNTIENGNTIKQSSKVFFKDGTTTIANDVWFKVDPSKVVEKDITFSDEINSLPQIEARGGFSSLRKASSNNENLLNLIKKYETSNTLTPDEKKLLAYDIVYEWAGVSSVDKDEIKSYSLTQRDFLIYEKLTNRPFRQGGYETTPRPNASAMIQARVTKFKNYVYASLELNTTYKDLNIDIEFMYQDKDGDISYKFDQLNKSLIGYYKNNDTISILKLLNTIRTAAYYKPRYQKELINNLNTLFKDDLKTLNIALGTYVAGLENTDQTLNGNDDNNLIDSKSGNDILRGGKGDDIYKFSIGYGNDTIYDTEGSNKLLFSKEISYKNISFKREFGSLIIQIKDNNGNLTNDSITIQNFFDIKNDFGNGALSTIEFENGKVISMSDFLNMAIEATKEDDKLYLTSSNDEFNALGGNDTIYGGAGNDIIYGDDGNDFLSGDSGDDTLIGGSGNDTLQGGMGNDTYVFGRGFGNDVILNFNPDNETDTIKFIDGISQDELNFKSIDGNLVISFKDKNIKDTITISNFFKDKNYMITNIEFDKSYMSLSDIMNKVILSTDDSSNNINVIDDNSYIIDGKGGDDIITASSGNDTIIGGSGNDTLTGGLGSDTYKFDDNFGNDTIINYNPTLKDIDTIEFTSKNITKESLNFSKDKNDLLIVKDELNSIRVKDYFLLNYNKEPVNAINTIKFANKTTLSIEDIDKLLISNSSDKNDEISTISSKNFAINAKGGDDVITTNGGDDYIDGGNGNDTVSAIKFKNNLIIYPKDINYYNITKISF</sequence>
<dbReference type="GO" id="GO:0005509">
    <property type="term" value="F:calcium ion binding"/>
    <property type="evidence" value="ECO:0007669"/>
    <property type="project" value="InterPro"/>
</dbReference>
<evidence type="ECO:0000313" key="10">
    <source>
        <dbReference type="Proteomes" id="UP000509722"/>
    </source>
</evidence>
<dbReference type="EMBL" id="CP053832">
    <property type="protein sequence ID" value="QKF84533.1"/>
    <property type="molecule type" value="Genomic_DNA"/>
</dbReference>
<dbReference type="Gene3D" id="2.150.10.10">
    <property type="entry name" value="Serralysin-like metalloprotease, C-terminal"/>
    <property type="match status" value="3"/>
</dbReference>
<keyword evidence="5" id="KW-0677">Repeat</keyword>
<dbReference type="PANTHER" id="PTHR38340:SF1">
    <property type="entry name" value="S-LAYER PROTEIN"/>
    <property type="match status" value="1"/>
</dbReference>
<evidence type="ECO:0000256" key="3">
    <source>
        <dbReference type="ARBA" id="ARBA00022525"/>
    </source>
</evidence>
<evidence type="ECO:0000256" key="7">
    <source>
        <dbReference type="ARBA" id="ARBA00023136"/>
    </source>
</evidence>
<dbReference type="Pfam" id="PF00353">
    <property type="entry name" value="HemolysinCabind"/>
    <property type="match status" value="13"/>
</dbReference>
<dbReference type="GO" id="GO:0016020">
    <property type="term" value="C:membrane"/>
    <property type="evidence" value="ECO:0007669"/>
    <property type="project" value="UniProtKB-SubCell"/>
</dbReference>
<dbReference type="GO" id="GO:0005576">
    <property type="term" value="C:extracellular region"/>
    <property type="evidence" value="ECO:0007669"/>
    <property type="project" value="UniProtKB-SubCell"/>
</dbReference>
<feature type="region of interest" description="Disordered" evidence="8">
    <location>
        <begin position="434"/>
        <end position="456"/>
    </location>
</feature>
<dbReference type="PROSITE" id="PS00330">
    <property type="entry name" value="HEMOLYSIN_CALCIUM"/>
    <property type="match status" value="6"/>
</dbReference>
<keyword evidence="3" id="KW-0964">Secreted</keyword>
<dbReference type="SUPFAM" id="SSF51120">
    <property type="entry name" value="beta-Roll"/>
    <property type="match status" value="5"/>
</dbReference>
<dbReference type="InterPro" id="IPR050557">
    <property type="entry name" value="RTX_toxin/Mannuronan_C5-epim"/>
</dbReference>
<dbReference type="Gene3D" id="2.160.20.160">
    <property type="match status" value="1"/>
</dbReference>
<dbReference type="PRINTS" id="PR00313">
    <property type="entry name" value="CABNDNGRPT"/>
</dbReference>
<name>A0AAE7JPJ7_9BACT</name>
<reference evidence="9 10" key="1">
    <citation type="submission" date="2020-05" db="EMBL/GenBank/DDBJ databases">
        <title>Complete genome sequencing of Campylobacter and Arcobacter type strains.</title>
        <authorList>
            <person name="Miller W.G."/>
            <person name="Yee E."/>
        </authorList>
    </citation>
    <scope>NUCLEOTIDE SEQUENCE [LARGE SCALE GENOMIC DNA]</scope>
    <source>
        <strain evidence="9 10">LMG 6451</strain>
    </source>
</reference>
<evidence type="ECO:0000256" key="8">
    <source>
        <dbReference type="SAM" id="MobiDB-lite"/>
    </source>
</evidence>
<dbReference type="Proteomes" id="UP000509722">
    <property type="component" value="Chromosome"/>
</dbReference>
<keyword evidence="6" id="KW-0843">Virulence</keyword>
<comment type="subcellular location">
    <subcellularLocation>
        <location evidence="1">Membrane</location>
    </subcellularLocation>
    <subcellularLocation>
        <location evidence="2">Secreted</location>
    </subcellularLocation>
</comment>
<dbReference type="InterPro" id="IPR018511">
    <property type="entry name" value="Hemolysin-typ_Ca-bd_CS"/>
</dbReference>
<dbReference type="PRINTS" id="PR01488">
    <property type="entry name" value="RTXTOXINA"/>
</dbReference>